<evidence type="ECO:0000256" key="5">
    <source>
        <dbReference type="ARBA" id="ARBA00022692"/>
    </source>
</evidence>
<evidence type="ECO:0000256" key="14">
    <source>
        <dbReference type="ARBA" id="ARBA00036634"/>
    </source>
</evidence>
<feature type="compositionally biased region" description="Polar residues" evidence="15">
    <location>
        <begin position="1329"/>
        <end position="1340"/>
    </location>
</feature>
<feature type="transmembrane region" description="Helical" evidence="16">
    <location>
        <begin position="1773"/>
        <end position="1795"/>
    </location>
</feature>
<name>A0AAV8WA19_9CUCU</name>
<feature type="compositionally biased region" description="Basic and acidic residues" evidence="15">
    <location>
        <begin position="1193"/>
        <end position="1203"/>
    </location>
</feature>
<dbReference type="Proteomes" id="UP001159042">
    <property type="component" value="Unassembled WGS sequence"/>
</dbReference>
<dbReference type="InterPro" id="IPR043203">
    <property type="entry name" value="VGCC_Ca_Na"/>
</dbReference>
<evidence type="ECO:0000256" key="16">
    <source>
        <dbReference type="SAM" id="Phobius"/>
    </source>
</evidence>
<feature type="transmembrane region" description="Helical" evidence="16">
    <location>
        <begin position="792"/>
        <end position="814"/>
    </location>
</feature>
<keyword evidence="10" id="KW-0406">Ion transport</keyword>
<dbReference type="GO" id="GO:0005891">
    <property type="term" value="C:voltage-gated calcium channel complex"/>
    <property type="evidence" value="ECO:0007669"/>
    <property type="project" value="InterPro"/>
</dbReference>
<feature type="transmembrane region" description="Helical" evidence="16">
    <location>
        <begin position="1876"/>
        <end position="1899"/>
    </location>
</feature>
<accession>A0AAV8WA19</accession>
<feature type="transmembrane region" description="Helical" evidence="16">
    <location>
        <begin position="1807"/>
        <end position="1824"/>
    </location>
</feature>
<feature type="transmembrane region" description="Helical" evidence="16">
    <location>
        <begin position="695"/>
        <end position="717"/>
    </location>
</feature>
<evidence type="ECO:0000256" key="13">
    <source>
        <dbReference type="ARBA" id="ARBA00023303"/>
    </source>
</evidence>
<dbReference type="InterPro" id="IPR027359">
    <property type="entry name" value="Volt_channel_dom_sf"/>
</dbReference>
<evidence type="ECO:0000256" key="12">
    <source>
        <dbReference type="ARBA" id="ARBA00023180"/>
    </source>
</evidence>
<organism evidence="18 19">
    <name type="scientific">Exocentrus adspersus</name>
    <dbReference type="NCBI Taxonomy" id="1586481"/>
    <lineage>
        <taxon>Eukaryota</taxon>
        <taxon>Metazoa</taxon>
        <taxon>Ecdysozoa</taxon>
        <taxon>Arthropoda</taxon>
        <taxon>Hexapoda</taxon>
        <taxon>Insecta</taxon>
        <taxon>Pterygota</taxon>
        <taxon>Neoptera</taxon>
        <taxon>Endopterygota</taxon>
        <taxon>Coleoptera</taxon>
        <taxon>Polyphaga</taxon>
        <taxon>Cucujiformia</taxon>
        <taxon>Chrysomeloidea</taxon>
        <taxon>Cerambycidae</taxon>
        <taxon>Lamiinae</taxon>
        <taxon>Acanthocinini</taxon>
        <taxon>Exocentrus</taxon>
    </lineage>
</organism>
<evidence type="ECO:0000256" key="4">
    <source>
        <dbReference type="ARBA" id="ARBA00022673"/>
    </source>
</evidence>
<protein>
    <recommendedName>
        <fullName evidence="17">Ion transport domain-containing protein</fullName>
    </recommendedName>
</protein>
<feature type="transmembrane region" description="Helical" evidence="16">
    <location>
        <begin position="241"/>
        <end position="259"/>
    </location>
</feature>
<evidence type="ECO:0000256" key="10">
    <source>
        <dbReference type="ARBA" id="ARBA00023065"/>
    </source>
</evidence>
<keyword evidence="11 16" id="KW-0472">Membrane</keyword>
<dbReference type="Gene3D" id="1.20.120.350">
    <property type="entry name" value="Voltage-gated potassium channels. Chain C"/>
    <property type="match status" value="4"/>
</dbReference>
<evidence type="ECO:0000256" key="7">
    <source>
        <dbReference type="ARBA" id="ARBA00022837"/>
    </source>
</evidence>
<keyword evidence="4" id="KW-0107">Calcium channel</keyword>
<keyword evidence="8" id="KW-0851">Voltage-gated channel</keyword>
<reference evidence="18 19" key="1">
    <citation type="journal article" date="2023" name="Insect Mol. Biol.">
        <title>Genome sequencing provides insights into the evolution of gene families encoding plant cell wall-degrading enzymes in longhorned beetles.</title>
        <authorList>
            <person name="Shin N.R."/>
            <person name="Okamura Y."/>
            <person name="Kirsch R."/>
            <person name="Pauchet Y."/>
        </authorList>
    </citation>
    <scope>NUCLEOTIDE SEQUENCE [LARGE SCALE GENOMIC DNA]</scope>
    <source>
        <strain evidence="18">EAD_L_NR</strain>
    </source>
</reference>
<dbReference type="EMBL" id="JANEYG010000005">
    <property type="protein sequence ID" value="KAJ8923163.1"/>
    <property type="molecule type" value="Genomic_DNA"/>
</dbReference>
<evidence type="ECO:0000256" key="1">
    <source>
        <dbReference type="ARBA" id="ARBA00004141"/>
    </source>
</evidence>
<dbReference type="FunFam" id="1.20.120.350:FF:000009">
    <property type="entry name" value="Voltage-dependent T-type calcium channel subunit alpha"/>
    <property type="match status" value="1"/>
</dbReference>
<feature type="transmembrane region" description="Helical" evidence="16">
    <location>
        <begin position="134"/>
        <end position="160"/>
    </location>
</feature>
<dbReference type="FunFam" id="1.10.287.70:FF:000120">
    <property type="entry name" value="Voltage-dependent T-type calcium channel subunit alpha"/>
    <property type="match status" value="1"/>
</dbReference>
<feature type="transmembrane region" description="Helical" evidence="16">
    <location>
        <begin position="1664"/>
        <end position="1687"/>
    </location>
</feature>
<feature type="transmembrane region" description="Helical" evidence="16">
    <location>
        <begin position="279"/>
        <end position="304"/>
    </location>
</feature>
<dbReference type="FunFam" id="1.10.287.70:FF:000018">
    <property type="entry name" value="Voltage-dependent T-type calcium channel subunit alpha"/>
    <property type="match status" value="1"/>
</dbReference>
<feature type="transmembrane region" description="Helical" evidence="16">
    <location>
        <begin position="1504"/>
        <end position="1530"/>
    </location>
</feature>
<keyword evidence="12" id="KW-0325">Glycoprotein</keyword>
<feature type="compositionally biased region" description="Polar residues" evidence="15">
    <location>
        <begin position="1293"/>
        <end position="1320"/>
    </location>
</feature>
<feature type="domain" description="Ion transport" evidence="17">
    <location>
        <begin position="663"/>
        <end position="861"/>
    </location>
</feature>
<feature type="transmembrane region" description="Helical" evidence="16">
    <location>
        <begin position="1964"/>
        <end position="1990"/>
    </location>
</feature>
<feature type="compositionally biased region" description="Basic and acidic residues" evidence="15">
    <location>
        <begin position="2234"/>
        <end position="2247"/>
    </location>
</feature>
<dbReference type="InterPro" id="IPR005445">
    <property type="entry name" value="VDCC_T_a1"/>
</dbReference>
<evidence type="ECO:0000256" key="8">
    <source>
        <dbReference type="ARBA" id="ARBA00022882"/>
    </source>
</evidence>
<feature type="domain" description="Ion transport" evidence="17">
    <location>
        <begin position="14"/>
        <end position="311"/>
    </location>
</feature>
<keyword evidence="9 16" id="KW-1133">Transmembrane helix</keyword>
<proteinExistence type="predicted"/>
<dbReference type="PANTHER" id="PTHR10037">
    <property type="entry name" value="VOLTAGE-GATED CATION CHANNEL CALCIUM AND SODIUM"/>
    <property type="match status" value="1"/>
</dbReference>
<gene>
    <name evidence="18" type="ORF">NQ315_001717</name>
</gene>
<evidence type="ECO:0000256" key="6">
    <source>
        <dbReference type="ARBA" id="ARBA00022737"/>
    </source>
</evidence>
<dbReference type="Gene3D" id="1.10.287.70">
    <property type="match status" value="5"/>
</dbReference>
<keyword evidence="19" id="KW-1185">Reference proteome</keyword>
<feature type="transmembrane region" description="Helical" evidence="16">
    <location>
        <begin position="1565"/>
        <end position="1584"/>
    </location>
</feature>
<feature type="transmembrane region" description="Helical" evidence="16">
    <location>
        <begin position="57"/>
        <end position="76"/>
    </location>
</feature>
<evidence type="ECO:0000313" key="18">
    <source>
        <dbReference type="EMBL" id="KAJ8923163.1"/>
    </source>
</evidence>
<dbReference type="GO" id="GO:0070509">
    <property type="term" value="P:calcium ion import"/>
    <property type="evidence" value="ECO:0007669"/>
    <property type="project" value="TreeGrafter"/>
</dbReference>
<dbReference type="FunFam" id="1.20.120.350:FF:000008">
    <property type="entry name" value="Voltage-dependent T-type calcium channel subunit alpha"/>
    <property type="match status" value="1"/>
</dbReference>
<dbReference type="PANTHER" id="PTHR10037:SF230">
    <property type="entry name" value="CA[2+]-CHANNEL PROTEIN ALPHA[[1]] SUBUNIT T, ISOFORM F"/>
    <property type="match status" value="1"/>
</dbReference>
<keyword evidence="3" id="KW-0109">Calcium transport</keyword>
<dbReference type="SUPFAM" id="SSF81324">
    <property type="entry name" value="Voltage-gated potassium channels"/>
    <property type="match status" value="4"/>
</dbReference>
<evidence type="ECO:0000313" key="19">
    <source>
        <dbReference type="Proteomes" id="UP001159042"/>
    </source>
</evidence>
<feature type="transmembrane region" description="Helical" evidence="16">
    <location>
        <begin position="665"/>
        <end position="683"/>
    </location>
</feature>
<keyword evidence="7" id="KW-0106">Calcium</keyword>
<feature type="domain" description="Ion transport" evidence="17">
    <location>
        <begin position="1742"/>
        <end position="1999"/>
    </location>
</feature>
<dbReference type="GO" id="GO:0043005">
    <property type="term" value="C:neuron projection"/>
    <property type="evidence" value="ECO:0007669"/>
    <property type="project" value="TreeGrafter"/>
</dbReference>
<feature type="compositionally biased region" description="Polar residues" evidence="15">
    <location>
        <begin position="457"/>
        <end position="469"/>
    </location>
</feature>
<keyword evidence="13" id="KW-0407">Ion channel</keyword>
<feature type="region of interest" description="Disordered" evidence="15">
    <location>
        <begin position="2228"/>
        <end position="2247"/>
    </location>
</feature>
<dbReference type="GO" id="GO:0001518">
    <property type="term" value="C:voltage-gated sodium channel complex"/>
    <property type="evidence" value="ECO:0007669"/>
    <property type="project" value="TreeGrafter"/>
</dbReference>
<dbReference type="GO" id="GO:0005248">
    <property type="term" value="F:voltage-gated sodium channel activity"/>
    <property type="evidence" value="ECO:0007669"/>
    <property type="project" value="TreeGrafter"/>
</dbReference>
<dbReference type="Pfam" id="PF00520">
    <property type="entry name" value="Ion_trans"/>
    <property type="match status" value="5"/>
</dbReference>
<feature type="compositionally biased region" description="Polar residues" evidence="15">
    <location>
        <begin position="1273"/>
        <end position="1287"/>
    </location>
</feature>
<sequence>MRQPEGNFNSLLLTWFERVSMMVILLNCVTLGMYQPCLDKDPCTTNRCKILQRFDEFIFAFFSLEMTIKMIAMGVYGRGAYLADSWNRLDLFIVIAGAVEYGLPNFNNLNLSPVRTIRVLRPLRAINRIPSMRILVMLLLDTLPMLGNVLLLCFFVFFYIREIGYFYKPVETDYICSKSNYSGMHFCTNLPPFKNGSNHCNLTVAEKRLPQYANNDSYCINWNYYYSSCSDKNQNPFQDTISFDNIGLAWIAIFLVISLEGWTEIMYYVQDGHSFWDWIYFVLLIVIGSFFMINLCLVVIATQFSETKKREMERMRLERARFQSSSTLASSTNNSEPTSCYAEIVKYIAHLWRRNKRKMLKKIRLYRVRRDQRRDRKMIAGETIRLNYARRHHPNCPRLKQNQTQSLPSTRAVSRTSSICLSEHIGKDNRTDDVELSVVVPKRPSLLRVPSVSNQDITSYNDSPTNLLSPPSVPNNRRRSSVMFSDVIVLHRQNNSPAGSSSNLLSTNTNIDKKNVCSSEKTTQAGDGNIWQITSVPNQQQQLLQTQQQIQQDCNDLMNGEALTCQELLALGAINAALPTGQIVLDTFFSSLSKGLNKKNSEELYIQQLPEDDFSCCQDLWHCESEYKNEKRSKFYIFCCLVMKGVVKALKTIRRYIKGLVEHKLFQHGILLAILINTLSMGIEHHEQSEILTHVVEVTNIIFSAIFAVEMVLKVIAEGPFGYISNGFNVFDGVIVVLSAIELIKNFTGEVHADSGLSVLRTFRLLRILKLVRFMPNLRRQLFVMLRTMDNVAVFFSLLILFIFIFSILGMNIFGCKFCNDTSKYTADGICVSDSDEDKDRKNFDSLLWSLVTVFQVHITNFRNILGMYLFGGKFCTYTDENGVTKDCGCEMMNDKRCLCDRKHFNNILWATVTVFQTKTFQILTQEDWNMVLSNGMAKTSNWAALYFVALMTFGNYVLFNLLVAILVEGFSSERNERREREQRELARRKMSCILEASLRGSPGSTHSVSSSTESYTQIQDRKNCWKSAEELRKINGHQHPLSLTRCDCGDRFKKDCCYIGKEPKCNIQKESLRQPMRQPSPPIITHTAATPQDSPNTTLDDFPEFRYNVTAATNDEPVGSDTSATDSITQKASSLSLLKPPTLSPPPLTFRQFERPPESPNHVSAKIVIHNEKVGSKTMTFSEKVTPVVNKNDTRQNQERNKLQRKCSWKLASRPSLKRKKNRSGSDSEAVPLNNGRDHSQCNGGGVTRHVSRFGDLRSNQFHRKSKKLQAYETTHYYSPRSGSRTTPKRTPPNNKSPKGLSPQNSIRCRSNTFSSVQPQAPAPALTRKNSLNKSSSPVVTRKDSHIELKSVNTLNDKNVGERGLPQIKLAECTSRFSPRLSVFNRLEMLLEPTGCLKEKDDYSLYIFSPNNRFRKYCCWLVKQNWFDNIVLLFIALNCITLAMERPNIPPDSTEKLFLQSCNYIFSVVFATEMFVKVVATGMCYGPNAYFTSGWNIMDGSLVIISLVDIIMFLINDTTSRIFGILRVFRLLRSLRPLRVINRAPGLKLVVQTLLSSLRPIGNIVLICCTFFIIFGILGVQLFKGTFYYCTGENLTRIVTKQDCKEKGYEWKNQKYNFDDLVQALMSLFVLSSRDGWVNIMYTGLDAVGVDKQPIVNYSEWRLLYFISFILLVGFFVLNMFVGVVVENFHRCREEQEKEERIRKAAKRALQLEKRRRKMNEPPYYINYASWRLDIHKIVTSKYFDLAIALVIGLNVITMATERYKMPEYWEYALRIFNYFFTAVFILESTMKLIALGFKMYVKDKWNLLDVAIVILSVVGIVIEEIVQDLKIIPINPTIIRVLRVMRIARVLKLLKMAKGIRALLDTVMQALPQVGNLGLLFFLLFFIFAALGVELFGRLDCNITPCQGLGEHAHFENFGMAFLTLFRVATGDNWNGIMKDTLDDENCNPKDDCIRNCCISPIIAPIFFVIFVLMAQFVLVNVVVAVLMKHLEESHKHLEDEQDMDAQLEREFAEKQEINERRELCLALQLDQECQRQQKPLTKVLSLPANFTYNPPGTKIVVEKQPSLTRRQTLHSHQPITLSNFADIKNIDESTSDIYSIQECQIPEDEEKNAQPDLDEIITISPQVPSKIKETNGSNAFLMVVPEVKPLHKFYGSTKHLFQKQLSMDLGEETSFLLSVPAGEETKIPKHDSQESVQRIITERRKLDENLKEIDQYDIFEVTRNSSEENLVEQREESDVKYNDN</sequence>
<feature type="domain" description="Ion transport" evidence="17">
    <location>
        <begin position="1426"/>
        <end position="1697"/>
    </location>
</feature>
<evidence type="ECO:0000256" key="2">
    <source>
        <dbReference type="ARBA" id="ARBA00022448"/>
    </source>
</evidence>
<dbReference type="FunFam" id="1.20.120.350:FF:000007">
    <property type="entry name" value="Voltage-dependent T-type calcium channel subunit alpha"/>
    <property type="match status" value="1"/>
</dbReference>
<dbReference type="InterPro" id="IPR005821">
    <property type="entry name" value="Ion_trans_dom"/>
</dbReference>
<evidence type="ECO:0000256" key="9">
    <source>
        <dbReference type="ARBA" id="ARBA00022989"/>
    </source>
</evidence>
<dbReference type="GO" id="GO:0008332">
    <property type="term" value="F:low voltage-gated calcium channel activity"/>
    <property type="evidence" value="ECO:0007669"/>
    <property type="project" value="TreeGrafter"/>
</dbReference>
<dbReference type="FunFam" id="1.20.120.350:FF:000119">
    <property type="entry name" value="Calcium channel, voltage-dependent, T type, alpha 1H subunit a"/>
    <property type="match status" value="1"/>
</dbReference>
<evidence type="ECO:0000256" key="3">
    <source>
        <dbReference type="ARBA" id="ARBA00022568"/>
    </source>
</evidence>
<evidence type="ECO:0000259" key="17">
    <source>
        <dbReference type="Pfam" id="PF00520"/>
    </source>
</evidence>
<feature type="domain" description="Ion transport" evidence="17">
    <location>
        <begin position="865"/>
        <end position="978"/>
    </location>
</feature>
<feature type="transmembrane region" description="Helical" evidence="16">
    <location>
        <begin position="944"/>
        <end position="968"/>
    </location>
</feature>
<feature type="region of interest" description="Disordered" evidence="15">
    <location>
        <begin position="457"/>
        <end position="478"/>
    </location>
</feature>
<feature type="transmembrane region" description="Helical" evidence="16">
    <location>
        <begin position="1744"/>
        <end position="1761"/>
    </location>
</feature>
<keyword evidence="5 16" id="KW-0812">Transmembrane</keyword>
<comment type="caution">
    <text evidence="18">The sequence shown here is derived from an EMBL/GenBank/DDBJ whole genome shotgun (WGS) entry which is preliminary data.</text>
</comment>
<feature type="region of interest" description="Disordered" evidence="15">
    <location>
        <begin position="1186"/>
        <end position="1344"/>
    </location>
</feature>
<dbReference type="PRINTS" id="PR01629">
    <property type="entry name" value="TVDCCALPHA1"/>
</dbReference>
<evidence type="ECO:0000256" key="15">
    <source>
        <dbReference type="SAM" id="MobiDB-lite"/>
    </source>
</evidence>
<comment type="subcellular location">
    <subcellularLocation>
        <location evidence="1">Membrane</location>
        <topology evidence="1">Multi-pass membrane protein</topology>
    </subcellularLocation>
</comment>
<keyword evidence="2" id="KW-0813">Transport</keyword>
<dbReference type="GO" id="GO:0086010">
    <property type="term" value="P:membrane depolarization during action potential"/>
    <property type="evidence" value="ECO:0007669"/>
    <property type="project" value="TreeGrafter"/>
</dbReference>
<evidence type="ECO:0000256" key="11">
    <source>
        <dbReference type="ARBA" id="ARBA00023136"/>
    </source>
</evidence>
<feature type="transmembrane region" description="Helical" evidence="16">
    <location>
        <begin position="20"/>
        <end position="37"/>
    </location>
</feature>
<keyword evidence="6" id="KW-0677">Repeat</keyword>
<comment type="catalytic activity">
    <reaction evidence="14">
        <text>Ca(2+)(in) = Ca(2+)(out)</text>
        <dbReference type="Rhea" id="RHEA:29671"/>
        <dbReference type="ChEBI" id="CHEBI:29108"/>
    </reaction>
</comment>